<keyword evidence="1" id="KW-0812">Transmembrane</keyword>
<evidence type="ECO:0000313" key="2">
    <source>
        <dbReference type="EMBL" id="OUE07994.1"/>
    </source>
</evidence>
<reference evidence="2 3" key="1">
    <citation type="submission" date="2016-08" db="EMBL/GenBank/DDBJ databases">
        <title>Genome sequence of Clavibacter michiganensis spp. strain CASJ009.</title>
        <authorList>
            <person name="Thapa S.P."/>
            <person name="Coaker G."/>
        </authorList>
    </citation>
    <scope>NUCLEOTIDE SEQUENCE [LARGE SCALE GENOMIC DNA]</scope>
    <source>
        <strain evidence="2">CASJ009</strain>
    </source>
</reference>
<comment type="caution">
    <text evidence="2">The sequence shown here is derived from an EMBL/GenBank/DDBJ whole genome shotgun (WGS) entry which is preliminary data.</text>
</comment>
<feature type="transmembrane region" description="Helical" evidence="1">
    <location>
        <begin position="96"/>
        <end position="121"/>
    </location>
</feature>
<evidence type="ECO:0008006" key="4">
    <source>
        <dbReference type="Google" id="ProtNLM"/>
    </source>
</evidence>
<organism evidence="2 3">
    <name type="scientific">Clavibacter michiganensis</name>
    <dbReference type="NCBI Taxonomy" id="28447"/>
    <lineage>
        <taxon>Bacteria</taxon>
        <taxon>Bacillati</taxon>
        <taxon>Actinomycetota</taxon>
        <taxon>Actinomycetes</taxon>
        <taxon>Micrococcales</taxon>
        <taxon>Microbacteriaceae</taxon>
        <taxon>Clavibacter</taxon>
    </lineage>
</organism>
<evidence type="ECO:0000313" key="3">
    <source>
        <dbReference type="Proteomes" id="UP000195106"/>
    </source>
</evidence>
<evidence type="ECO:0000256" key="1">
    <source>
        <dbReference type="SAM" id="Phobius"/>
    </source>
</evidence>
<proteinExistence type="predicted"/>
<gene>
    <name evidence="2" type="ORF">CMsap09_03515</name>
</gene>
<feature type="transmembrane region" description="Helical" evidence="1">
    <location>
        <begin position="207"/>
        <end position="228"/>
    </location>
</feature>
<sequence length="235" mass="24733">MTSKIDKGVDMASTGIIESRPVRERPRAMRVTRTVLLVVMTWTVLADSGRAISTLTGRTIPLPGSAPSDLPLTLLPQITRAESSTGAPGYLADADLLLRILATVPPVIHAVTVVLAVAWLLRALRGVAQGQPFHGFVVANWRRLSVTLLAGGLAQGAMDTIAYAYLTAHLGFVARSGTASGPDPLESFLGARYDEISTQLPAWPVDLLLAGLVALALTAAFRAGAYLVEDADGVI</sequence>
<protein>
    <recommendedName>
        <fullName evidence="4">DUF2975 domain-containing protein</fullName>
    </recommendedName>
</protein>
<dbReference type="EMBL" id="MDHJ01000001">
    <property type="protein sequence ID" value="OUE07994.1"/>
    <property type="molecule type" value="Genomic_DNA"/>
</dbReference>
<accession>A0A251XQZ7</accession>
<dbReference type="Proteomes" id="UP000195106">
    <property type="component" value="Unassembled WGS sequence"/>
</dbReference>
<keyword evidence="1" id="KW-1133">Transmembrane helix</keyword>
<dbReference type="AlphaFoldDB" id="A0A251XQZ7"/>
<name>A0A251XQZ7_9MICO</name>
<keyword evidence="1" id="KW-0472">Membrane</keyword>